<dbReference type="EMBL" id="JBHTJH010000017">
    <property type="protein sequence ID" value="MFD0863088.1"/>
    <property type="molecule type" value="Genomic_DNA"/>
</dbReference>
<keyword evidence="7" id="KW-0139">CF(1)</keyword>
<dbReference type="Proteomes" id="UP001596978">
    <property type="component" value="Unassembled WGS sequence"/>
</dbReference>
<dbReference type="Pfam" id="PF00213">
    <property type="entry name" value="OSCP"/>
    <property type="match status" value="1"/>
</dbReference>
<comment type="function">
    <text evidence="7">F(1)F(0) ATP synthase produces ATP from ADP in the presence of a proton or sodium gradient. F-type ATPases consist of two structural domains, F(1) containing the extramembraneous catalytic core and F(0) containing the membrane proton channel, linked together by a central stalk and a peripheral stalk. During catalysis, ATP synthesis in the catalytic domain of F(1) is coupled via a rotary mechanism of the central stalk subunits to proton translocation.</text>
</comment>
<evidence type="ECO:0000256" key="1">
    <source>
        <dbReference type="ARBA" id="ARBA00004370"/>
    </source>
</evidence>
<keyword evidence="6 7" id="KW-0066">ATP synthesis</keyword>
<dbReference type="InterPro" id="IPR000711">
    <property type="entry name" value="ATPase_OSCP/dsu"/>
</dbReference>
<comment type="similarity">
    <text evidence="7">Belongs to the ATPase delta chain family.</text>
</comment>
<sequence>MTGTRAAIRYAKAILSLAKEQKVADAVNEDMLSIKNTIAENEELKDALQNPTIKNELKKSILKEVFAKVNATTDGLIDVLIENKRIGILAIVAEKYHALYETEKGKETAVVTTAVPLSGSLEKKVLAKVMELTGSEVTVENKIDESIIGGFILRVGDLQYNASIAGKLNNLKREFINN</sequence>
<evidence type="ECO:0000256" key="3">
    <source>
        <dbReference type="ARBA" id="ARBA00022781"/>
    </source>
</evidence>
<comment type="caution">
    <text evidence="8">The sequence shown here is derived from an EMBL/GenBank/DDBJ whole genome shotgun (WGS) entry which is preliminary data.</text>
</comment>
<keyword evidence="9" id="KW-1185">Reference proteome</keyword>
<keyword evidence="3 7" id="KW-0375">Hydrogen ion transport</keyword>
<evidence type="ECO:0000256" key="6">
    <source>
        <dbReference type="ARBA" id="ARBA00023310"/>
    </source>
</evidence>
<keyword evidence="4 7" id="KW-0406">Ion transport</keyword>
<protein>
    <recommendedName>
        <fullName evidence="7">ATP synthase subunit delta</fullName>
    </recommendedName>
    <alternativeName>
        <fullName evidence="7">ATP synthase F(1) sector subunit delta</fullName>
    </alternativeName>
    <alternativeName>
        <fullName evidence="7">F-type ATPase subunit delta</fullName>
        <shortName evidence="7">F-ATPase subunit delta</shortName>
    </alternativeName>
</protein>
<evidence type="ECO:0000313" key="9">
    <source>
        <dbReference type="Proteomes" id="UP001596978"/>
    </source>
</evidence>
<keyword evidence="5 7" id="KW-0472">Membrane</keyword>
<organism evidence="8 9">
    <name type="scientific">Sungkyunkwania multivorans</name>
    <dbReference type="NCBI Taxonomy" id="1173618"/>
    <lineage>
        <taxon>Bacteria</taxon>
        <taxon>Pseudomonadati</taxon>
        <taxon>Bacteroidota</taxon>
        <taxon>Flavobacteriia</taxon>
        <taxon>Flavobacteriales</taxon>
        <taxon>Flavobacteriaceae</taxon>
        <taxon>Sungkyunkwania</taxon>
    </lineage>
</organism>
<evidence type="ECO:0000256" key="4">
    <source>
        <dbReference type="ARBA" id="ARBA00023065"/>
    </source>
</evidence>
<dbReference type="PRINTS" id="PR00125">
    <property type="entry name" value="ATPASEDELTA"/>
</dbReference>
<comment type="subcellular location">
    <subcellularLocation>
        <location evidence="7">Cell membrane</location>
        <topology evidence="7">Peripheral membrane protein</topology>
    </subcellularLocation>
    <subcellularLocation>
        <location evidence="1">Membrane</location>
    </subcellularLocation>
</comment>
<evidence type="ECO:0000256" key="5">
    <source>
        <dbReference type="ARBA" id="ARBA00023136"/>
    </source>
</evidence>
<dbReference type="PROSITE" id="PS00389">
    <property type="entry name" value="ATPASE_DELTA"/>
    <property type="match status" value="1"/>
</dbReference>
<accession>A0ABW3D2N0</accession>
<keyword evidence="2 7" id="KW-0813">Transport</keyword>
<gene>
    <name evidence="7 8" type="primary">atpH</name>
    <name evidence="8" type="ORF">ACFQ1M_12810</name>
</gene>
<name>A0ABW3D2N0_9FLAO</name>
<dbReference type="RefSeq" id="WP_386408813.1">
    <property type="nucleotide sequence ID" value="NZ_JBHTJH010000017.1"/>
</dbReference>
<reference evidence="9" key="1">
    <citation type="journal article" date="2019" name="Int. J. Syst. Evol. Microbiol.">
        <title>The Global Catalogue of Microorganisms (GCM) 10K type strain sequencing project: providing services to taxonomists for standard genome sequencing and annotation.</title>
        <authorList>
            <consortium name="The Broad Institute Genomics Platform"/>
            <consortium name="The Broad Institute Genome Sequencing Center for Infectious Disease"/>
            <person name="Wu L."/>
            <person name="Ma J."/>
        </authorList>
    </citation>
    <scope>NUCLEOTIDE SEQUENCE [LARGE SCALE GENOMIC DNA]</scope>
    <source>
        <strain evidence="9">CCUG 62952</strain>
    </source>
</reference>
<dbReference type="SUPFAM" id="SSF47928">
    <property type="entry name" value="N-terminal domain of the delta subunit of the F1F0-ATP synthase"/>
    <property type="match status" value="1"/>
</dbReference>
<keyword evidence="7" id="KW-1003">Cell membrane</keyword>
<comment type="function">
    <text evidence="7">This protein is part of the stalk that links CF(0) to CF(1). It either transmits conformational changes from CF(0) to CF(1) or is implicated in proton conduction.</text>
</comment>
<dbReference type="PANTHER" id="PTHR11910">
    <property type="entry name" value="ATP SYNTHASE DELTA CHAIN"/>
    <property type="match status" value="1"/>
</dbReference>
<evidence type="ECO:0000313" key="8">
    <source>
        <dbReference type="EMBL" id="MFD0863088.1"/>
    </source>
</evidence>
<evidence type="ECO:0000256" key="2">
    <source>
        <dbReference type="ARBA" id="ARBA00022448"/>
    </source>
</evidence>
<proteinExistence type="inferred from homology"/>
<dbReference type="HAMAP" id="MF_01416">
    <property type="entry name" value="ATP_synth_delta_bact"/>
    <property type="match status" value="1"/>
</dbReference>
<dbReference type="Gene3D" id="1.10.520.20">
    <property type="entry name" value="N-terminal domain of the delta subunit of the F1F0-ATP synthase"/>
    <property type="match status" value="1"/>
</dbReference>
<dbReference type="InterPro" id="IPR020781">
    <property type="entry name" value="ATPase_OSCP/d_CS"/>
</dbReference>
<dbReference type="NCBIfam" id="TIGR01145">
    <property type="entry name" value="ATP_synt_delta"/>
    <property type="match status" value="1"/>
</dbReference>
<dbReference type="InterPro" id="IPR026015">
    <property type="entry name" value="ATP_synth_OSCP/delta_N_sf"/>
</dbReference>
<evidence type="ECO:0000256" key="7">
    <source>
        <dbReference type="HAMAP-Rule" id="MF_01416"/>
    </source>
</evidence>